<sequence>MALRATSEATRIRPRALCSPRPVPPFLLTLFSGRHNREQLSPNATGNTDKAAGHPVEILYAQAAALAMLYESASAGFSPLAYLGSGTLQ</sequence>
<keyword evidence="2" id="KW-1185">Reference proteome</keyword>
<dbReference type="Proteomes" id="UP000218811">
    <property type="component" value="Unassembled WGS sequence"/>
</dbReference>
<evidence type="ECO:0000313" key="2">
    <source>
        <dbReference type="Proteomes" id="UP000218811"/>
    </source>
</evidence>
<protein>
    <submittedName>
        <fullName evidence="1">Uncharacterized protein</fullName>
    </submittedName>
</protein>
<gene>
    <name evidence="1" type="ORF">WOLCODRAFT_152895</name>
</gene>
<dbReference type="EMBL" id="KB468135">
    <property type="protein sequence ID" value="PCH42840.1"/>
    <property type="molecule type" value="Genomic_DNA"/>
</dbReference>
<reference evidence="1 2" key="1">
    <citation type="journal article" date="2012" name="Science">
        <title>The Paleozoic origin of enzymatic lignin decomposition reconstructed from 31 fungal genomes.</title>
        <authorList>
            <person name="Floudas D."/>
            <person name="Binder M."/>
            <person name="Riley R."/>
            <person name="Barry K."/>
            <person name="Blanchette R.A."/>
            <person name="Henrissat B."/>
            <person name="Martinez A.T."/>
            <person name="Otillar R."/>
            <person name="Spatafora J.W."/>
            <person name="Yadav J.S."/>
            <person name="Aerts A."/>
            <person name="Benoit I."/>
            <person name="Boyd A."/>
            <person name="Carlson A."/>
            <person name="Copeland A."/>
            <person name="Coutinho P.M."/>
            <person name="de Vries R.P."/>
            <person name="Ferreira P."/>
            <person name="Findley K."/>
            <person name="Foster B."/>
            <person name="Gaskell J."/>
            <person name="Glotzer D."/>
            <person name="Gorecki P."/>
            <person name="Heitman J."/>
            <person name="Hesse C."/>
            <person name="Hori C."/>
            <person name="Igarashi K."/>
            <person name="Jurgens J.A."/>
            <person name="Kallen N."/>
            <person name="Kersten P."/>
            <person name="Kohler A."/>
            <person name="Kuees U."/>
            <person name="Kumar T.K.A."/>
            <person name="Kuo A."/>
            <person name="LaButti K."/>
            <person name="Larrondo L.F."/>
            <person name="Lindquist E."/>
            <person name="Ling A."/>
            <person name="Lombard V."/>
            <person name="Lucas S."/>
            <person name="Lundell T."/>
            <person name="Martin R."/>
            <person name="McLaughlin D.J."/>
            <person name="Morgenstern I."/>
            <person name="Morin E."/>
            <person name="Murat C."/>
            <person name="Nagy L.G."/>
            <person name="Nolan M."/>
            <person name="Ohm R.A."/>
            <person name="Patyshakuliyeva A."/>
            <person name="Rokas A."/>
            <person name="Ruiz-Duenas F.J."/>
            <person name="Sabat G."/>
            <person name="Salamov A."/>
            <person name="Samejima M."/>
            <person name="Schmutz J."/>
            <person name="Slot J.C."/>
            <person name="St John F."/>
            <person name="Stenlid J."/>
            <person name="Sun H."/>
            <person name="Sun S."/>
            <person name="Syed K."/>
            <person name="Tsang A."/>
            <person name="Wiebenga A."/>
            <person name="Young D."/>
            <person name="Pisabarro A."/>
            <person name="Eastwood D.C."/>
            <person name="Martin F."/>
            <person name="Cullen D."/>
            <person name="Grigoriev I.V."/>
            <person name="Hibbett D.S."/>
        </authorList>
    </citation>
    <scope>NUCLEOTIDE SEQUENCE [LARGE SCALE GENOMIC DNA]</scope>
    <source>
        <strain evidence="1 2">MD-104</strain>
    </source>
</reference>
<dbReference type="AlphaFoldDB" id="A0A2H3JKX3"/>
<name>A0A2H3JKX3_WOLCO</name>
<accession>A0A2H3JKX3</accession>
<proteinExistence type="predicted"/>
<evidence type="ECO:0000313" key="1">
    <source>
        <dbReference type="EMBL" id="PCH42840.1"/>
    </source>
</evidence>
<organism evidence="1 2">
    <name type="scientific">Wolfiporia cocos (strain MD-104)</name>
    <name type="common">Brown rot fungus</name>
    <dbReference type="NCBI Taxonomy" id="742152"/>
    <lineage>
        <taxon>Eukaryota</taxon>
        <taxon>Fungi</taxon>
        <taxon>Dikarya</taxon>
        <taxon>Basidiomycota</taxon>
        <taxon>Agaricomycotina</taxon>
        <taxon>Agaricomycetes</taxon>
        <taxon>Polyporales</taxon>
        <taxon>Phaeolaceae</taxon>
        <taxon>Wolfiporia</taxon>
    </lineage>
</organism>